<evidence type="ECO:0000313" key="3">
    <source>
        <dbReference type="EMBL" id="SHN59315.1"/>
    </source>
</evidence>
<dbReference type="SUPFAM" id="SSF56601">
    <property type="entry name" value="beta-lactamase/transpeptidase-like"/>
    <property type="match status" value="1"/>
</dbReference>
<organism evidence="3 4">
    <name type="scientific">Geodermatophilus obscurus</name>
    <dbReference type="NCBI Taxonomy" id="1861"/>
    <lineage>
        <taxon>Bacteria</taxon>
        <taxon>Bacillati</taxon>
        <taxon>Actinomycetota</taxon>
        <taxon>Actinomycetes</taxon>
        <taxon>Geodermatophilales</taxon>
        <taxon>Geodermatophilaceae</taxon>
        <taxon>Geodermatophilus</taxon>
    </lineage>
</organism>
<feature type="chain" id="PRO_5012500737" description="LppW family protein" evidence="2">
    <location>
        <begin position="22"/>
        <end position="319"/>
    </location>
</feature>
<proteinExistence type="predicted"/>
<evidence type="ECO:0008006" key="5">
    <source>
        <dbReference type="Google" id="ProtNLM"/>
    </source>
</evidence>
<dbReference type="AlphaFoldDB" id="A0A1M7SLH8"/>
<dbReference type="Proteomes" id="UP000184428">
    <property type="component" value="Unassembled WGS sequence"/>
</dbReference>
<dbReference type="EMBL" id="FRDM01000003">
    <property type="protein sequence ID" value="SHN59315.1"/>
    <property type="molecule type" value="Genomic_DNA"/>
</dbReference>
<sequence length="319" mass="32995">MSVVLLALLLTGFDVPRWATAQEDPAPPTQGSPVPAAQEPAAPAVQEPPTPAVQEPAAPAVQEPPTPADVVPGVTAAQGGVGTFAVVVARQEERQTGVSIRAAEARSARVLARTAGNDLAERPFPTASLVKLFLAEDVLHRARTGAVTLTPEDRAQLEVMIRGSNDPAASDVWVRFGGAQAVLDVATRYGLTGTAPPLRWGQWGETTTTAADLARFLARLPVIAHPDDAAALQSWMGTATPIASDGFDQQYGVFGTLPGAAVKQGWMCCLSGQRHLHSVGIADGRVVVLLSEVPRSVGWDAAKAALDDAAAAVPPPAGS</sequence>
<evidence type="ECO:0000313" key="4">
    <source>
        <dbReference type="Proteomes" id="UP000184428"/>
    </source>
</evidence>
<keyword evidence="2" id="KW-0732">Signal</keyword>
<accession>A0A1M7SLH8</accession>
<feature type="region of interest" description="Disordered" evidence="1">
    <location>
        <begin position="20"/>
        <end position="74"/>
    </location>
</feature>
<protein>
    <recommendedName>
        <fullName evidence="5">LppW family protein</fullName>
    </recommendedName>
</protein>
<dbReference type="InterPro" id="IPR012338">
    <property type="entry name" value="Beta-lactam/transpept-like"/>
</dbReference>
<feature type="compositionally biased region" description="Low complexity" evidence="1">
    <location>
        <begin position="52"/>
        <end position="61"/>
    </location>
</feature>
<name>A0A1M7SLH8_9ACTN</name>
<gene>
    <name evidence="3" type="ORF">SAMN05660350_00866</name>
</gene>
<dbReference type="Gene3D" id="3.40.710.10">
    <property type="entry name" value="DD-peptidase/beta-lactamase superfamily"/>
    <property type="match status" value="1"/>
</dbReference>
<reference evidence="3 4" key="1">
    <citation type="submission" date="2016-12" db="EMBL/GenBank/DDBJ databases">
        <authorList>
            <person name="Song W.-J."/>
            <person name="Kurnit D.M."/>
        </authorList>
    </citation>
    <scope>NUCLEOTIDE SEQUENCE [LARGE SCALE GENOMIC DNA]</scope>
    <source>
        <strain evidence="3 4">DSM 43162</strain>
    </source>
</reference>
<evidence type="ECO:0000256" key="1">
    <source>
        <dbReference type="SAM" id="MobiDB-lite"/>
    </source>
</evidence>
<feature type="signal peptide" evidence="2">
    <location>
        <begin position="1"/>
        <end position="21"/>
    </location>
</feature>
<feature type="compositionally biased region" description="Low complexity" evidence="1">
    <location>
        <begin position="33"/>
        <end position="45"/>
    </location>
</feature>
<evidence type="ECO:0000256" key="2">
    <source>
        <dbReference type="SAM" id="SignalP"/>
    </source>
</evidence>